<organism evidence="2">
    <name type="scientific">Arundo donax</name>
    <name type="common">Giant reed</name>
    <name type="synonym">Donax arundinaceus</name>
    <dbReference type="NCBI Taxonomy" id="35708"/>
    <lineage>
        <taxon>Eukaryota</taxon>
        <taxon>Viridiplantae</taxon>
        <taxon>Streptophyta</taxon>
        <taxon>Embryophyta</taxon>
        <taxon>Tracheophyta</taxon>
        <taxon>Spermatophyta</taxon>
        <taxon>Magnoliopsida</taxon>
        <taxon>Liliopsida</taxon>
        <taxon>Poales</taxon>
        <taxon>Poaceae</taxon>
        <taxon>PACMAD clade</taxon>
        <taxon>Arundinoideae</taxon>
        <taxon>Arundineae</taxon>
        <taxon>Arundo</taxon>
    </lineage>
</organism>
<sequence>MLSGFLGGGHENLGEMGNAYLRV</sequence>
<feature type="compositionally biased region" description="Gly residues" evidence="1">
    <location>
        <begin position="1"/>
        <end position="11"/>
    </location>
</feature>
<name>A0A0A9HFS2_ARUDO</name>
<evidence type="ECO:0000256" key="1">
    <source>
        <dbReference type="SAM" id="MobiDB-lite"/>
    </source>
</evidence>
<feature type="region of interest" description="Disordered" evidence="1">
    <location>
        <begin position="1"/>
        <end position="23"/>
    </location>
</feature>
<reference evidence="2" key="2">
    <citation type="journal article" date="2015" name="Data Brief">
        <title>Shoot transcriptome of the giant reed, Arundo donax.</title>
        <authorList>
            <person name="Barrero R.A."/>
            <person name="Guerrero F.D."/>
            <person name="Moolhuijzen P."/>
            <person name="Goolsby J.A."/>
            <person name="Tidwell J."/>
            <person name="Bellgard S.E."/>
            <person name="Bellgard M.I."/>
        </authorList>
    </citation>
    <scope>NUCLEOTIDE SEQUENCE</scope>
    <source>
        <tissue evidence="2">Shoot tissue taken approximately 20 cm above the soil surface</tissue>
    </source>
</reference>
<reference evidence="2" key="1">
    <citation type="submission" date="2014-09" db="EMBL/GenBank/DDBJ databases">
        <authorList>
            <person name="Magalhaes I.L.F."/>
            <person name="Oliveira U."/>
            <person name="Santos F.R."/>
            <person name="Vidigal T.H.D.A."/>
            <person name="Brescovit A.D."/>
            <person name="Santos A.J."/>
        </authorList>
    </citation>
    <scope>NUCLEOTIDE SEQUENCE</scope>
    <source>
        <tissue evidence="2">Shoot tissue taken approximately 20 cm above the soil surface</tissue>
    </source>
</reference>
<dbReference type="AlphaFoldDB" id="A0A0A9HFS2"/>
<dbReference type="EMBL" id="GBRH01161871">
    <property type="protein sequence ID" value="JAE36025.1"/>
    <property type="molecule type" value="Transcribed_RNA"/>
</dbReference>
<accession>A0A0A9HFS2</accession>
<protein>
    <submittedName>
        <fullName evidence="2">Uncharacterized protein</fullName>
    </submittedName>
</protein>
<proteinExistence type="predicted"/>
<evidence type="ECO:0000313" key="2">
    <source>
        <dbReference type="EMBL" id="JAE36025.1"/>
    </source>
</evidence>